<dbReference type="GO" id="GO:0009424">
    <property type="term" value="C:bacterial-type flagellum hook"/>
    <property type="evidence" value="ECO:0007669"/>
    <property type="project" value="InterPro"/>
</dbReference>
<dbReference type="InterPro" id="IPR003481">
    <property type="entry name" value="FliD_N"/>
</dbReference>
<dbReference type="GO" id="GO:0007155">
    <property type="term" value="P:cell adhesion"/>
    <property type="evidence" value="ECO:0007669"/>
    <property type="project" value="InterPro"/>
</dbReference>
<dbReference type="GO" id="GO:0009421">
    <property type="term" value="C:bacterial-type flagellum filament cap"/>
    <property type="evidence" value="ECO:0007669"/>
    <property type="project" value="InterPro"/>
</dbReference>
<evidence type="ECO:0000256" key="5">
    <source>
        <dbReference type="ARBA" id="ARBA00023143"/>
    </source>
</evidence>
<dbReference type="Pfam" id="PF07195">
    <property type="entry name" value="FliD_C"/>
    <property type="match status" value="1"/>
</dbReference>
<evidence type="ECO:0000256" key="2">
    <source>
        <dbReference type="ARBA" id="ARBA00009764"/>
    </source>
</evidence>
<dbReference type="EMBL" id="FLUQ01000005">
    <property type="protein sequence ID" value="SBW09815.1"/>
    <property type="molecule type" value="Genomic_DNA"/>
</dbReference>
<dbReference type="PANTHER" id="PTHR30288">
    <property type="entry name" value="FLAGELLAR CAP/ASSEMBLY PROTEIN FLID"/>
    <property type="match status" value="1"/>
</dbReference>
<evidence type="ECO:0000256" key="3">
    <source>
        <dbReference type="ARBA" id="ARBA00011255"/>
    </source>
</evidence>
<proteinExistence type="inferred from homology"/>
<evidence type="ECO:0000259" key="9">
    <source>
        <dbReference type="Pfam" id="PF02465"/>
    </source>
</evidence>
<evidence type="ECO:0000256" key="6">
    <source>
        <dbReference type="ARBA" id="ARBA00033074"/>
    </source>
</evidence>
<sequence length="956" mass="102432">MSSTVQTQSSYLPSEYFSGGLSISGLTGNGTDFTSMIDQLRKIEMIPTQRMLRWKSEWQQRQDAFGVVREALVNLRDVCAKMNTMDKFLVKTATSSQPNFATATASSSAIANSYKLEIKQEASVNIWSMNSEFAAGTTKVTASGTSGTFAYEYQGSIRSLTVPPDTSLEQLKNMINNDTNNPGVRASLIKSANGVTFQIKGMDTGAKNSLSILSTTGLTGGFAGQNYEPHKLVYKTSIANATGGDVYANTSGSTQVFTYSYNGVTRNVDIPGHATLETFKQKIEEDKVKYRADLARANSLDPDDASAANQAAIDALDNKLAGLTVNIEDDPSGNKNLVFTGSAPNQPITVPKGGAWENLGKPATVSTPPSGGNWHIKEAENAMIKVDGWPTGDGNWLEVSSNTVTDVVDGVTFNLIGEGTTVINVSTDTEAVTQNVVDFIDAVNNMRAVITELTKYDPNKTTVDYNYAQTQFEMQKGSLLTGNYGIQLISSRLKQATAGTPKGFLPQFKVGDLALGDLYTSLSQLGIKTKAEGSGGEGFGLLELNTDPSMPLLEDILKKNPEAVAEFFAAVNKGVSDSSDFSFVSSMQTITKAGAYNVTYELDTDGTVKPGTAFINGKAAKYYEDTGQIGLVRTDPQSADSSIATASSTGETDFTATVTVNQEAVAASSKLQTDMTDKGAPIATADGRFYYTYDGQEYSVNVTVGSPPDEKPDSLATLAQKINYHYQNPGVTATVEKTDGKWGIVIKSKEMGDDHSVTGVHWSFTPAGSSGIDAGNVTETTGKDANYEITYKTPNGAEKTITKTDGKSNLISLPGASGVSVTLKKAGTTTITGEKHNDADGIYIQVDNRTPGAYSSTVRVKQGKIGEILEMLNGTPNKPEEGILGSKGTLQVLVDNYNKIMDGIDQKIERETTRLIKWERTIKLRFSRLEATLKQYESLQASIESQVKQLGSNSSK</sequence>
<dbReference type="PANTHER" id="PTHR30288:SF0">
    <property type="entry name" value="FLAGELLAR HOOK-ASSOCIATED PROTEIN 2"/>
    <property type="match status" value="1"/>
</dbReference>
<evidence type="ECO:0000256" key="4">
    <source>
        <dbReference type="ARBA" id="ARBA00023054"/>
    </source>
</evidence>
<keyword evidence="4" id="KW-0175">Coiled coil</keyword>
<evidence type="ECO:0000256" key="1">
    <source>
        <dbReference type="ARBA" id="ARBA00004365"/>
    </source>
</evidence>
<dbReference type="InterPro" id="IPR040026">
    <property type="entry name" value="FliD"/>
</dbReference>
<gene>
    <name evidence="11" type="ORF">KL86DPRO_50285</name>
</gene>
<feature type="domain" description="Flagellar hook-associated protein 2 N-terminal" evidence="9">
    <location>
        <begin position="30"/>
        <end position="123"/>
    </location>
</feature>
<name>A0A212KE57_9DELT</name>
<dbReference type="Pfam" id="PF02465">
    <property type="entry name" value="FliD_N"/>
    <property type="match status" value="1"/>
</dbReference>
<evidence type="ECO:0000256" key="7">
    <source>
        <dbReference type="ARBA" id="ARBA00033192"/>
    </source>
</evidence>
<feature type="region of interest" description="Disordered" evidence="8">
    <location>
        <begin position="353"/>
        <end position="372"/>
    </location>
</feature>
<evidence type="ECO:0000313" key="11">
    <source>
        <dbReference type="EMBL" id="SBW09815.1"/>
    </source>
</evidence>
<comment type="subunit">
    <text evidence="3">Homopentamer.</text>
</comment>
<protein>
    <recommendedName>
        <fullName evidence="7">Filament cap protein</fullName>
    </recommendedName>
    <alternativeName>
        <fullName evidence="6">Flagellar cap protein</fullName>
    </alternativeName>
</protein>
<dbReference type="InterPro" id="IPR010809">
    <property type="entry name" value="FliD_C"/>
</dbReference>
<dbReference type="GO" id="GO:0071973">
    <property type="term" value="P:bacterial-type flagellum-dependent cell motility"/>
    <property type="evidence" value="ECO:0007669"/>
    <property type="project" value="TreeGrafter"/>
</dbReference>
<accession>A0A212KE57</accession>
<keyword evidence="5" id="KW-0975">Bacterial flagellum</keyword>
<dbReference type="AlphaFoldDB" id="A0A212KE57"/>
<evidence type="ECO:0000256" key="8">
    <source>
        <dbReference type="SAM" id="MobiDB-lite"/>
    </source>
</evidence>
<evidence type="ECO:0000259" key="10">
    <source>
        <dbReference type="Pfam" id="PF07195"/>
    </source>
</evidence>
<feature type="domain" description="Flagellar hook-associated protein 2 C-terminal" evidence="10">
    <location>
        <begin position="379"/>
        <end position="589"/>
    </location>
</feature>
<organism evidence="11">
    <name type="scientific">uncultured delta proteobacterium</name>
    <dbReference type="NCBI Taxonomy" id="34034"/>
    <lineage>
        <taxon>Bacteria</taxon>
        <taxon>Deltaproteobacteria</taxon>
        <taxon>environmental samples</taxon>
    </lineage>
</organism>
<reference evidence="11" key="1">
    <citation type="submission" date="2016-04" db="EMBL/GenBank/DDBJ databases">
        <authorList>
            <person name="Evans L.H."/>
            <person name="Alamgir A."/>
            <person name="Owens N."/>
            <person name="Weber N.D."/>
            <person name="Virtaneva K."/>
            <person name="Barbian K."/>
            <person name="Babar A."/>
            <person name="Rosenke K."/>
        </authorList>
    </citation>
    <scope>NUCLEOTIDE SEQUENCE</scope>
    <source>
        <strain evidence="11">86</strain>
    </source>
</reference>
<comment type="similarity">
    <text evidence="2">Belongs to the FliD family.</text>
</comment>
<comment type="subcellular location">
    <subcellularLocation>
        <location evidence="1">Bacterial flagellum</location>
    </subcellularLocation>
</comment>